<dbReference type="InterPro" id="IPR036388">
    <property type="entry name" value="WH-like_DNA-bd_sf"/>
</dbReference>
<dbReference type="Pfam" id="PF00072">
    <property type="entry name" value="Response_reg"/>
    <property type="match status" value="1"/>
</dbReference>
<dbReference type="Gene3D" id="1.10.10.10">
    <property type="entry name" value="Winged helix-like DNA-binding domain superfamily/Winged helix DNA-binding domain"/>
    <property type="match status" value="1"/>
</dbReference>
<feature type="domain" description="OmpR/PhoB-type" evidence="11">
    <location>
        <begin position="130"/>
        <end position="229"/>
    </location>
</feature>
<dbReference type="AlphaFoldDB" id="A0A0E3GQA8"/>
<protein>
    <recommendedName>
        <fullName evidence="1">Stage 0 sporulation protein A homolog</fullName>
    </recommendedName>
</protein>
<dbReference type="SMART" id="SM00862">
    <property type="entry name" value="Trans_reg_C"/>
    <property type="match status" value="1"/>
</dbReference>
<sequence>MKKILIADDEQEIIELLRLYFEKDYYEVFGADDGFSALDILKDNTIDIAIIDIMMPNMDGYALIKRIREKYKIPVIVMSAKSEISDKILGLELGADDYITKPCDPLEVLARVKAQLRRCLEFDNSEEKIVETLTIGELKLYTDSCTLYKGNRQVLITSTEYKLLLLLMSNPKKVFTKKQIFECIWNEPFYADDNTIMVHISKLRDKIEEDSKKPVYLKTIRGLGYKIEYKK</sequence>
<dbReference type="STRING" id="1548.CSCA_1121"/>
<dbReference type="InterPro" id="IPR016032">
    <property type="entry name" value="Sig_transdc_resp-reg_C-effctor"/>
</dbReference>
<evidence type="ECO:0000256" key="2">
    <source>
        <dbReference type="ARBA" id="ARBA00022553"/>
    </source>
</evidence>
<dbReference type="FunFam" id="1.10.10.10:FF:000018">
    <property type="entry name" value="DNA-binding response regulator ResD"/>
    <property type="match status" value="1"/>
</dbReference>
<dbReference type="SUPFAM" id="SSF46894">
    <property type="entry name" value="C-terminal effector domain of the bipartite response regulators"/>
    <property type="match status" value="1"/>
</dbReference>
<dbReference type="InterPro" id="IPR011006">
    <property type="entry name" value="CheY-like_superfamily"/>
</dbReference>
<evidence type="ECO:0000313" key="12">
    <source>
        <dbReference type="EMBL" id="AKA68246.1"/>
    </source>
</evidence>
<dbReference type="GO" id="GO:0006355">
    <property type="term" value="P:regulation of DNA-templated transcription"/>
    <property type="evidence" value="ECO:0007669"/>
    <property type="project" value="InterPro"/>
</dbReference>
<evidence type="ECO:0000256" key="7">
    <source>
        <dbReference type="ARBA" id="ARBA00024867"/>
    </source>
</evidence>
<evidence type="ECO:0000259" key="10">
    <source>
        <dbReference type="PROSITE" id="PS50110"/>
    </source>
</evidence>
<evidence type="ECO:0000256" key="1">
    <source>
        <dbReference type="ARBA" id="ARBA00018672"/>
    </source>
</evidence>
<keyword evidence="5 9" id="KW-0238">DNA-binding</keyword>
<feature type="domain" description="Response regulatory" evidence="10">
    <location>
        <begin position="3"/>
        <end position="116"/>
    </location>
</feature>
<dbReference type="GO" id="GO:0000976">
    <property type="term" value="F:transcription cis-regulatory region binding"/>
    <property type="evidence" value="ECO:0007669"/>
    <property type="project" value="TreeGrafter"/>
</dbReference>
<dbReference type="KEGG" id="csq:CSCA_1121"/>
<dbReference type="GO" id="GO:0000156">
    <property type="term" value="F:phosphorelay response regulator activity"/>
    <property type="evidence" value="ECO:0007669"/>
    <property type="project" value="TreeGrafter"/>
</dbReference>
<evidence type="ECO:0000256" key="4">
    <source>
        <dbReference type="ARBA" id="ARBA00023015"/>
    </source>
</evidence>
<dbReference type="Proteomes" id="UP000033115">
    <property type="component" value="Chromosome"/>
</dbReference>
<name>A0A0E3GQA8_CLOSL</name>
<evidence type="ECO:0000256" key="8">
    <source>
        <dbReference type="PROSITE-ProRule" id="PRU00169"/>
    </source>
</evidence>
<organism evidence="12 13">
    <name type="scientific">Clostridium scatologenes</name>
    <dbReference type="NCBI Taxonomy" id="1548"/>
    <lineage>
        <taxon>Bacteria</taxon>
        <taxon>Bacillati</taxon>
        <taxon>Bacillota</taxon>
        <taxon>Clostridia</taxon>
        <taxon>Eubacteriales</taxon>
        <taxon>Clostridiaceae</taxon>
        <taxon>Clostridium</taxon>
    </lineage>
</organism>
<feature type="DNA-binding region" description="OmpR/PhoB-type" evidence="9">
    <location>
        <begin position="130"/>
        <end position="229"/>
    </location>
</feature>
<proteinExistence type="predicted"/>
<dbReference type="Pfam" id="PF00486">
    <property type="entry name" value="Trans_reg_C"/>
    <property type="match status" value="1"/>
</dbReference>
<keyword evidence="2 8" id="KW-0597">Phosphoprotein</keyword>
<dbReference type="PROSITE" id="PS50110">
    <property type="entry name" value="RESPONSE_REGULATORY"/>
    <property type="match status" value="1"/>
</dbReference>
<evidence type="ECO:0000256" key="9">
    <source>
        <dbReference type="PROSITE-ProRule" id="PRU01091"/>
    </source>
</evidence>
<dbReference type="InterPro" id="IPR001789">
    <property type="entry name" value="Sig_transdc_resp-reg_receiver"/>
</dbReference>
<reference evidence="12 13" key="1">
    <citation type="journal article" date="2015" name="J. Biotechnol.">
        <title>Complete genome sequence of a malodorant-producing acetogen, Clostridium scatologenes ATCC 25775(T).</title>
        <authorList>
            <person name="Zhu Z."/>
            <person name="Guo T."/>
            <person name="Zheng H."/>
            <person name="Song T."/>
            <person name="Ouyang P."/>
            <person name="Xie J."/>
        </authorList>
    </citation>
    <scope>NUCLEOTIDE SEQUENCE [LARGE SCALE GENOMIC DNA]</scope>
    <source>
        <strain evidence="12 13">ATCC 25775</strain>
    </source>
</reference>
<dbReference type="RefSeq" id="WP_029159727.1">
    <property type="nucleotide sequence ID" value="NZ_CP009933.1"/>
</dbReference>
<evidence type="ECO:0000313" key="13">
    <source>
        <dbReference type="Proteomes" id="UP000033115"/>
    </source>
</evidence>
<keyword evidence="6" id="KW-0804">Transcription</keyword>
<dbReference type="HOGENOM" id="CLU_000445_30_4_9"/>
<gene>
    <name evidence="12" type="ORF">CSCA_1121</name>
</gene>
<accession>A0A0E3GQA8</accession>
<dbReference type="PROSITE" id="PS51755">
    <property type="entry name" value="OMPR_PHOB"/>
    <property type="match status" value="1"/>
</dbReference>
<dbReference type="SUPFAM" id="SSF52172">
    <property type="entry name" value="CheY-like"/>
    <property type="match status" value="1"/>
</dbReference>
<dbReference type="PANTHER" id="PTHR48111:SF2">
    <property type="entry name" value="RESPONSE REGULATOR SAER"/>
    <property type="match status" value="1"/>
</dbReference>
<evidence type="ECO:0000259" key="11">
    <source>
        <dbReference type="PROSITE" id="PS51755"/>
    </source>
</evidence>
<dbReference type="SMART" id="SM00448">
    <property type="entry name" value="REC"/>
    <property type="match status" value="1"/>
</dbReference>
<evidence type="ECO:0000256" key="3">
    <source>
        <dbReference type="ARBA" id="ARBA00023012"/>
    </source>
</evidence>
<evidence type="ECO:0000256" key="5">
    <source>
        <dbReference type="ARBA" id="ARBA00023125"/>
    </source>
</evidence>
<keyword evidence="4" id="KW-0805">Transcription regulation</keyword>
<evidence type="ECO:0000256" key="6">
    <source>
        <dbReference type="ARBA" id="ARBA00023163"/>
    </source>
</evidence>
<dbReference type="InterPro" id="IPR039420">
    <property type="entry name" value="WalR-like"/>
</dbReference>
<dbReference type="CDD" id="cd00383">
    <property type="entry name" value="trans_reg_C"/>
    <property type="match status" value="1"/>
</dbReference>
<keyword evidence="13" id="KW-1185">Reference proteome</keyword>
<dbReference type="Gene3D" id="6.10.250.690">
    <property type="match status" value="1"/>
</dbReference>
<dbReference type="GO" id="GO:0005829">
    <property type="term" value="C:cytosol"/>
    <property type="evidence" value="ECO:0007669"/>
    <property type="project" value="TreeGrafter"/>
</dbReference>
<feature type="modified residue" description="4-aspartylphosphate" evidence="8">
    <location>
        <position position="52"/>
    </location>
</feature>
<keyword evidence="3" id="KW-0902">Two-component regulatory system</keyword>
<dbReference type="Gene3D" id="3.40.50.2300">
    <property type="match status" value="1"/>
</dbReference>
<dbReference type="GO" id="GO:0032993">
    <property type="term" value="C:protein-DNA complex"/>
    <property type="evidence" value="ECO:0007669"/>
    <property type="project" value="TreeGrafter"/>
</dbReference>
<comment type="function">
    <text evidence="7">May play the central regulatory role in sporulation. It may be an element of the effector pathway responsible for the activation of sporulation genes in response to nutritional stress. Spo0A may act in concert with spo0H (a sigma factor) to control the expression of some genes that are critical to the sporulation process.</text>
</comment>
<dbReference type="EMBL" id="CP009933">
    <property type="protein sequence ID" value="AKA68246.1"/>
    <property type="molecule type" value="Genomic_DNA"/>
</dbReference>
<dbReference type="PANTHER" id="PTHR48111">
    <property type="entry name" value="REGULATOR OF RPOS"/>
    <property type="match status" value="1"/>
</dbReference>
<dbReference type="InterPro" id="IPR001867">
    <property type="entry name" value="OmpR/PhoB-type_DNA-bd"/>
</dbReference>